<dbReference type="InParanoid" id="A0A4W3JCF4"/>
<proteinExistence type="predicted"/>
<feature type="region of interest" description="Disordered" evidence="1">
    <location>
        <begin position="39"/>
        <end position="92"/>
    </location>
</feature>
<keyword evidence="3" id="KW-1185">Reference proteome</keyword>
<evidence type="ECO:0000256" key="1">
    <source>
        <dbReference type="SAM" id="MobiDB-lite"/>
    </source>
</evidence>
<evidence type="ECO:0000313" key="2">
    <source>
        <dbReference type="Ensembl" id="ENSCMIP00000041034.1"/>
    </source>
</evidence>
<reference evidence="3" key="2">
    <citation type="journal article" date="2007" name="PLoS Biol.">
        <title>Survey sequencing and comparative analysis of the elephant shark (Callorhinchus milii) genome.</title>
        <authorList>
            <person name="Venkatesh B."/>
            <person name="Kirkness E.F."/>
            <person name="Loh Y.H."/>
            <person name="Halpern A.L."/>
            <person name="Lee A.P."/>
            <person name="Johnson J."/>
            <person name="Dandona N."/>
            <person name="Viswanathan L.D."/>
            <person name="Tay A."/>
            <person name="Venter J.C."/>
            <person name="Strausberg R.L."/>
            <person name="Brenner S."/>
        </authorList>
    </citation>
    <scope>NUCLEOTIDE SEQUENCE [LARGE SCALE GENOMIC DNA]</scope>
</reference>
<reference evidence="2" key="5">
    <citation type="submission" date="2025-09" db="UniProtKB">
        <authorList>
            <consortium name="Ensembl"/>
        </authorList>
    </citation>
    <scope>IDENTIFICATION</scope>
</reference>
<evidence type="ECO:0008006" key="4">
    <source>
        <dbReference type="Google" id="ProtNLM"/>
    </source>
</evidence>
<dbReference type="Ensembl" id="ENSCMIT00000041614.1">
    <property type="protein sequence ID" value="ENSCMIP00000041034.1"/>
    <property type="gene ID" value="ENSCMIG00000017098.1"/>
</dbReference>
<organism evidence="2 3">
    <name type="scientific">Callorhinchus milii</name>
    <name type="common">Ghost shark</name>
    <dbReference type="NCBI Taxonomy" id="7868"/>
    <lineage>
        <taxon>Eukaryota</taxon>
        <taxon>Metazoa</taxon>
        <taxon>Chordata</taxon>
        <taxon>Craniata</taxon>
        <taxon>Vertebrata</taxon>
        <taxon>Chondrichthyes</taxon>
        <taxon>Holocephali</taxon>
        <taxon>Chimaeriformes</taxon>
        <taxon>Callorhinchidae</taxon>
        <taxon>Callorhinchus</taxon>
    </lineage>
</organism>
<dbReference type="AlphaFoldDB" id="A0A4W3JCF4"/>
<accession>A0A4W3JCF4</accession>
<reference evidence="2" key="4">
    <citation type="submission" date="2025-08" db="UniProtKB">
        <authorList>
            <consortium name="Ensembl"/>
        </authorList>
    </citation>
    <scope>IDENTIFICATION</scope>
</reference>
<feature type="compositionally biased region" description="Polar residues" evidence="1">
    <location>
        <begin position="83"/>
        <end position="92"/>
    </location>
</feature>
<dbReference type="Proteomes" id="UP000314986">
    <property type="component" value="Unassembled WGS sequence"/>
</dbReference>
<reference evidence="3" key="1">
    <citation type="journal article" date="2006" name="Science">
        <title>Ancient noncoding elements conserved in the human genome.</title>
        <authorList>
            <person name="Venkatesh B."/>
            <person name="Kirkness E.F."/>
            <person name="Loh Y.H."/>
            <person name="Halpern A.L."/>
            <person name="Lee A.P."/>
            <person name="Johnson J."/>
            <person name="Dandona N."/>
            <person name="Viswanathan L.D."/>
            <person name="Tay A."/>
            <person name="Venter J.C."/>
            <person name="Strausberg R.L."/>
            <person name="Brenner S."/>
        </authorList>
    </citation>
    <scope>NUCLEOTIDE SEQUENCE [LARGE SCALE GENOMIC DNA]</scope>
</reference>
<protein>
    <recommendedName>
        <fullName evidence="4">Collagen IV NC1 domain-containing protein</fullName>
    </recommendedName>
</protein>
<evidence type="ECO:0000313" key="3">
    <source>
        <dbReference type="Proteomes" id="UP000314986"/>
    </source>
</evidence>
<reference evidence="3" key="3">
    <citation type="journal article" date="2014" name="Nature">
        <title>Elephant shark genome provides unique insights into gnathostome evolution.</title>
        <authorList>
            <consortium name="International Elephant Shark Genome Sequencing Consortium"/>
            <person name="Venkatesh B."/>
            <person name="Lee A.P."/>
            <person name="Ravi V."/>
            <person name="Maurya A.K."/>
            <person name="Lian M.M."/>
            <person name="Swann J.B."/>
            <person name="Ohta Y."/>
            <person name="Flajnik M.F."/>
            <person name="Sutoh Y."/>
            <person name="Kasahara M."/>
            <person name="Hoon S."/>
            <person name="Gangu V."/>
            <person name="Roy S.W."/>
            <person name="Irimia M."/>
            <person name="Korzh V."/>
            <person name="Kondrychyn I."/>
            <person name="Lim Z.W."/>
            <person name="Tay B.H."/>
            <person name="Tohari S."/>
            <person name="Kong K.W."/>
            <person name="Ho S."/>
            <person name="Lorente-Galdos B."/>
            <person name="Quilez J."/>
            <person name="Marques-Bonet T."/>
            <person name="Raney B.J."/>
            <person name="Ingham P.W."/>
            <person name="Tay A."/>
            <person name="Hillier L.W."/>
            <person name="Minx P."/>
            <person name="Boehm T."/>
            <person name="Wilson R.K."/>
            <person name="Brenner S."/>
            <person name="Warren W.C."/>
        </authorList>
    </citation>
    <scope>NUCLEOTIDE SEQUENCE [LARGE SCALE GENOMIC DNA]</scope>
</reference>
<name>A0A4W3JCF4_CALMI</name>
<sequence>RLERDAYWLSCSSLEGGLMMTFFHLVSLCSSDLDLFPNVQGNEGRPGSSGSTGQPGFQGVKGEAGIPGPPGYIDPSSFPASLHLSQQPCSSC</sequence>